<dbReference type="Gene3D" id="3.40.630.30">
    <property type="match status" value="1"/>
</dbReference>
<dbReference type="OrthoDB" id="9796171at2"/>
<dbReference type="PROSITE" id="PS51186">
    <property type="entry name" value="GNAT"/>
    <property type="match status" value="1"/>
</dbReference>
<keyword evidence="3" id="KW-1185">Reference proteome</keyword>
<evidence type="ECO:0000313" key="2">
    <source>
        <dbReference type="EMBL" id="OWR05718.1"/>
    </source>
</evidence>
<evidence type="ECO:0000313" key="3">
    <source>
        <dbReference type="Proteomes" id="UP000197446"/>
    </source>
</evidence>
<sequence length="152" mass="16988">MHWHCLPFAELGVQRLYDLLALRSEVFVVEQQCVFLDIDGLDRHTWHLLGEADDGQLQAYARLIPPGLKGDDALIGRVVTAPAARGSGAGRDLMTEALAHCLQLWPQHGITLHAQAHLERFYAGFGFQPVGPTYIEDDIPHIEMRRPQGDKT</sequence>
<feature type="domain" description="N-acetyltransferase" evidence="1">
    <location>
        <begin position="6"/>
        <end position="149"/>
    </location>
</feature>
<proteinExistence type="predicted"/>
<dbReference type="InterPro" id="IPR000182">
    <property type="entry name" value="GNAT_dom"/>
</dbReference>
<accession>A0A254NLC6</accession>
<dbReference type="EMBL" id="NISI01000001">
    <property type="protein sequence ID" value="OWR05718.1"/>
    <property type="molecule type" value="Genomic_DNA"/>
</dbReference>
<dbReference type="RefSeq" id="WP_088481925.1">
    <property type="nucleotide sequence ID" value="NZ_JBCNLH010000002.1"/>
</dbReference>
<dbReference type="SUPFAM" id="SSF55729">
    <property type="entry name" value="Acyl-CoA N-acyltransferases (Nat)"/>
    <property type="match status" value="1"/>
</dbReference>
<dbReference type="AlphaFoldDB" id="A0A254NLC6"/>
<keyword evidence="2" id="KW-0808">Transferase</keyword>
<name>A0A254NLC6_9BURK</name>
<dbReference type="Pfam" id="PF13673">
    <property type="entry name" value="Acetyltransf_10"/>
    <property type="match status" value="1"/>
</dbReference>
<dbReference type="InterPro" id="IPR016181">
    <property type="entry name" value="Acyl_CoA_acyltransferase"/>
</dbReference>
<gene>
    <name evidence="2" type="ORF">CDO81_04510</name>
</gene>
<dbReference type="CDD" id="cd04301">
    <property type="entry name" value="NAT_SF"/>
    <property type="match status" value="1"/>
</dbReference>
<comment type="caution">
    <text evidence="2">The sequence shown here is derived from an EMBL/GenBank/DDBJ whole genome shotgun (WGS) entry which is preliminary data.</text>
</comment>
<dbReference type="Proteomes" id="UP000197446">
    <property type="component" value="Unassembled WGS sequence"/>
</dbReference>
<dbReference type="GO" id="GO:0016747">
    <property type="term" value="F:acyltransferase activity, transferring groups other than amino-acyl groups"/>
    <property type="evidence" value="ECO:0007669"/>
    <property type="project" value="InterPro"/>
</dbReference>
<protein>
    <submittedName>
        <fullName evidence="2">GNAT family N-acetyltransferase</fullName>
    </submittedName>
</protein>
<reference evidence="2 3" key="1">
    <citation type="journal article" date="2007" name="Int. J. Syst. Evol. Microbiol.">
        <title>Description of Pelomonas aquatica sp. nov. and Pelomonas puraquae sp. nov., isolated from industrial and haemodialysis water.</title>
        <authorList>
            <person name="Gomila M."/>
            <person name="Bowien B."/>
            <person name="Falsen E."/>
            <person name="Moore E.R."/>
            <person name="Lalucat J."/>
        </authorList>
    </citation>
    <scope>NUCLEOTIDE SEQUENCE [LARGE SCALE GENOMIC DNA]</scope>
    <source>
        <strain evidence="2 3">CCUG 52769</strain>
    </source>
</reference>
<evidence type="ECO:0000259" key="1">
    <source>
        <dbReference type="PROSITE" id="PS51186"/>
    </source>
</evidence>
<organism evidence="2 3">
    <name type="scientific">Roseateles puraquae</name>
    <dbReference type="NCBI Taxonomy" id="431059"/>
    <lineage>
        <taxon>Bacteria</taxon>
        <taxon>Pseudomonadati</taxon>
        <taxon>Pseudomonadota</taxon>
        <taxon>Betaproteobacteria</taxon>
        <taxon>Burkholderiales</taxon>
        <taxon>Sphaerotilaceae</taxon>
        <taxon>Roseateles</taxon>
    </lineage>
</organism>